<dbReference type="SUPFAM" id="SSF53474">
    <property type="entry name" value="alpha/beta-Hydrolases"/>
    <property type="match status" value="1"/>
</dbReference>
<evidence type="ECO:0000259" key="13">
    <source>
        <dbReference type="Pfam" id="PF12697"/>
    </source>
</evidence>
<dbReference type="Proteomes" id="UP000315252">
    <property type="component" value="Unassembled WGS sequence"/>
</dbReference>
<dbReference type="PANTHER" id="PTHR16138:SF7">
    <property type="entry name" value="PALMITOYL-PROTEIN THIOESTERASE ABHD10, MITOCHONDRIAL"/>
    <property type="match status" value="1"/>
</dbReference>
<dbReference type="AlphaFoldDB" id="A0A545U153"/>
<comment type="function">
    <text evidence="9">Acts as an acyl-protein thioesterase that hydrolyzes fatty acids from acylated residues in proteins. Regulates the mitochondrial S-depalmitoylation of the nucleophilic active site residue of peroxiredoxin-5/PRDX5, a key antioxidant protein, therefore modulating mitochondrial antioxidant ability. Also catalyzes the deglucuronidation of mycophenolic acid acyl-glucuronide, an active metabolite of the immunosuppressant drug mycophenolate.</text>
</comment>
<evidence type="ECO:0000256" key="12">
    <source>
        <dbReference type="SAM" id="MobiDB-lite"/>
    </source>
</evidence>
<dbReference type="PANTHER" id="PTHR16138">
    <property type="entry name" value="MYCOPHENOLIC ACID ACYL-GLUCURONIDE ESTERASE, MITOCHONDRIAL"/>
    <property type="match status" value="1"/>
</dbReference>
<keyword evidence="15" id="KW-1185">Reference proteome</keyword>
<organism evidence="14 15">
    <name type="scientific">Denitrobaculum tricleocarpae</name>
    <dbReference type="NCBI Taxonomy" id="2591009"/>
    <lineage>
        <taxon>Bacteria</taxon>
        <taxon>Pseudomonadati</taxon>
        <taxon>Pseudomonadota</taxon>
        <taxon>Alphaproteobacteria</taxon>
        <taxon>Rhodospirillales</taxon>
        <taxon>Rhodospirillaceae</taxon>
        <taxon>Denitrobaculum</taxon>
    </lineage>
</organism>
<gene>
    <name evidence="14" type="ORF">FKG95_01000</name>
</gene>
<comment type="catalytic activity">
    <reaction evidence="10">
        <text>S-hexadecanoyl-L-cysteinyl-[protein] + H2O = L-cysteinyl-[protein] + hexadecanoate + H(+)</text>
        <dbReference type="Rhea" id="RHEA:19233"/>
        <dbReference type="Rhea" id="RHEA-COMP:10131"/>
        <dbReference type="Rhea" id="RHEA-COMP:11032"/>
        <dbReference type="ChEBI" id="CHEBI:7896"/>
        <dbReference type="ChEBI" id="CHEBI:15377"/>
        <dbReference type="ChEBI" id="CHEBI:15378"/>
        <dbReference type="ChEBI" id="CHEBI:29950"/>
        <dbReference type="ChEBI" id="CHEBI:74151"/>
        <dbReference type="EC" id="3.1.2.22"/>
    </reaction>
    <physiologicalReaction direction="left-to-right" evidence="10">
        <dbReference type="Rhea" id="RHEA:19234"/>
    </physiologicalReaction>
</comment>
<dbReference type="EC" id="3.1.2.22" evidence="1"/>
<dbReference type="GO" id="GO:0004553">
    <property type="term" value="F:hydrolase activity, hydrolyzing O-glycosyl compounds"/>
    <property type="evidence" value="ECO:0007669"/>
    <property type="project" value="TreeGrafter"/>
</dbReference>
<evidence type="ECO:0000256" key="3">
    <source>
        <dbReference type="ARBA" id="ARBA00022946"/>
    </source>
</evidence>
<dbReference type="GO" id="GO:0008474">
    <property type="term" value="F:palmitoyl-(protein) hydrolase activity"/>
    <property type="evidence" value="ECO:0007669"/>
    <property type="project" value="UniProtKB-EC"/>
</dbReference>
<feature type="domain" description="AB hydrolase-1" evidence="13">
    <location>
        <begin position="89"/>
        <end position="283"/>
    </location>
</feature>
<proteinExistence type="predicted"/>
<dbReference type="InterPro" id="IPR000073">
    <property type="entry name" value="AB_hydrolase_1"/>
</dbReference>
<evidence type="ECO:0000256" key="4">
    <source>
        <dbReference type="ARBA" id="ARBA00039132"/>
    </source>
</evidence>
<evidence type="ECO:0000256" key="9">
    <source>
        <dbReference type="ARBA" id="ARBA00046047"/>
    </source>
</evidence>
<dbReference type="InterPro" id="IPR052382">
    <property type="entry name" value="ABHD10_acyl-thioesterase"/>
</dbReference>
<dbReference type="EMBL" id="VHSH01000001">
    <property type="protein sequence ID" value="TQV83209.1"/>
    <property type="molecule type" value="Genomic_DNA"/>
</dbReference>
<comment type="caution">
    <text evidence="14">The sequence shown here is derived from an EMBL/GenBank/DDBJ whole genome shotgun (WGS) entry which is preliminary data.</text>
</comment>
<evidence type="ECO:0000256" key="6">
    <source>
        <dbReference type="ARBA" id="ARBA00041520"/>
    </source>
</evidence>
<dbReference type="EC" id="3.1.1.93" evidence="4"/>
<feature type="compositionally biased region" description="Polar residues" evidence="12">
    <location>
        <begin position="1"/>
        <end position="29"/>
    </location>
</feature>
<keyword evidence="2 14" id="KW-0378">Hydrolase</keyword>
<keyword evidence="3" id="KW-0809">Transit peptide</keyword>
<evidence type="ECO:0000256" key="1">
    <source>
        <dbReference type="ARBA" id="ARBA00012423"/>
    </source>
</evidence>
<dbReference type="OrthoDB" id="9813296at2"/>
<evidence type="ECO:0000256" key="7">
    <source>
        <dbReference type="ARBA" id="ARBA00042645"/>
    </source>
</evidence>
<sequence>MSSAEFPTGPKSSSQELPGSQVSSASQQPDSHRDAKPDAQSPNPKTLTRKDGASIAYHKISSDKSGSAQPGVVFLGGFMSDMTGSKALTLEEHCRGRGLDFLRFDYLGHGQSSGNFADGTIGRWAEDAVAVLDDLTDGPQILVGSSMGGWIMLLAALARREQIAGLIGIAAAPDFTEDLMWAEFTQEQRDQVLSTGRFEQPSEYGDDPYIITRALIEDGREHLLLRAPLPIRCPVRLLQGMRDDDVPWKTALRLTDALESEDVEVTLVKKGDHRLSEPEDLARLMRVLDELVAEVG</sequence>
<evidence type="ECO:0000256" key="11">
    <source>
        <dbReference type="ARBA" id="ARBA00047972"/>
    </source>
</evidence>
<evidence type="ECO:0000256" key="10">
    <source>
        <dbReference type="ARBA" id="ARBA00047409"/>
    </source>
</evidence>
<protein>
    <recommendedName>
        <fullName evidence="5">Palmitoyl-protein thioesterase ABHD10, mitochondrial</fullName>
        <ecNumber evidence="4">3.1.1.93</ecNumber>
        <ecNumber evidence="1">3.1.2.22</ecNumber>
    </recommendedName>
    <alternativeName>
        <fullName evidence="7">Acyl-protein thioesterase ABHD10</fullName>
    </alternativeName>
    <alternativeName>
        <fullName evidence="8">Alpha/beta hydrolase domain-containing protein 10</fullName>
    </alternativeName>
    <alternativeName>
        <fullName evidence="6">Mycophenolic acid acyl-glucuronide esterase, mitochondrial</fullName>
    </alternativeName>
</protein>
<evidence type="ECO:0000313" key="14">
    <source>
        <dbReference type="EMBL" id="TQV83209.1"/>
    </source>
</evidence>
<comment type="catalytic activity">
    <reaction evidence="11">
        <text>mycophenolic acid O-acyl-beta-D-glucuronide + H2O = mycophenolate + D-glucuronate + H(+)</text>
        <dbReference type="Rhea" id="RHEA:34179"/>
        <dbReference type="ChEBI" id="CHEBI:15377"/>
        <dbReference type="ChEBI" id="CHEBI:15378"/>
        <dbReference type="ChEBI" id="CHEBI:58720"/>
        <dbReference type="ChEBI" id="CHEBI:62932"/>
        <dbReference type="ChEBI" id="CHEBI:66982"/>
        <dbReference type="EC" id="3.1.1.93"/>
    </reaction>
    <physiologicalReaction direction="left-to-right" evidence="11">
        <dbReference type="Rhea" id="RHEA:34180"/>
    </physiologicalReaction>
</comment>
<dbReference type="Pfam" id="PF12697">
    <property type="entry name" value="Abhydrolase_6"/>
    <property type="match status" value="1"/>
</dbReference>
<dbReference type="GO" id="GO:0102390">
    <property type="term" value="F:mycophenolic acid acyl-glucuronide esterase activity"/>
    <property type="evidence" value="ECO:0007669"/>
    <property type="project" value="UniProtKB-EC"/>
</dbReference>
<feature type="region of interest" description="Disordered" evidence="12">
    <location>
        <begin position="1"/>
        <end position="52"/>
    </location>
</feature>
<name>A0A545U153_9PROT</name>
<evidence type="ECO:0000313" key="15">
    <source>
        <dbReference type="Proteomes" id="UP000315252"/>
    </source>
</evidence>
<accession>A0A545U153</accession>
<evidence type="ECO:0000256" key="2">
    <source>
        <dbReference type="ARBA" id="ARBA00022801"/>
    </source>
</evidence>
<dbReference type="Gene3D" id="3.40.50.1820">
    <property type="entry name" value="alpha/beta hydrolase"/>
    <property type="match status" value="1"/>
</dbReference>
<evidence type="ECO:0000256" key="5">
    <source>
        <dbReference type="ARBA" id="ARBA00039314"/>
    </source>
</evidence>
<evidence type="ECO:0000256" key="8">
    <source>
        <dbReference type="ARBA" id="ARBA00042704"/>
    </source>
</evidence>
<reference evidence="14 15" key="1">
    <citation type="submission" date="2019-06" db="EMBL/GenBank/DDBJ databases">
        <title>Whole genome sequence for Rhodospirillaceae sp. R148.</title>
        <authorList>
            <person name="Wang G."/>
        </authorList>
    </citation>
    <scope>NUCLEOTIDE SEQUENCE [LARGE SCALE GENOMIC DNA]</scope>
    <source>
        <strain evidence="14 15">R148</strain>
    </source>
</reference>
<dbReference type="InterPro" id="IPR029058">
    <property type="entry name" value="AB_hydrolase_fold"/>
</dbReference>